<comment type="caution">
    <text evidence="1">The sequence shown here is derived from an EMBL/GenBank/DDBJ whole genome shotgun (WGS) entry which is preliminary data.</text>
</comment>
<evidence type="ECO:0000313" key="1">
    <source>
        <dbReference type="EMBL" id="MFC6019418.1"/>
    </source>
</evidence>
<gene>
    <name evidence="1" type="ORF">ACFP2T_24820</name>
</gene>
<reference evidence="2" key="1">
    <citation type="journal article" date="2019" name="Int. J. Syst. Evol. Microbiol.">
        <title>The Global Catalogue of Microorganisms (GCM) 10K type strain sequencing project: providing services to taxonomists for standard genome sequencing and annotation.</title>
        <authorList>
            <consortium name="The Broad Institute Genomics Platform"/>
            <consortium name="The Broad Institute Genome Sequencing Center for Infectious Disease"/>
            <person name="Wu L."/>
            <person name="Ma J."/>
        </authorList>
    </citation>
    <scope>NUCLEOTIDE SEQUENCE [LARGE SCALE GENOMIC DNA]</scope>
    <source>
        <strain evidence="2">ZS-35-S2</strain>
    </source>
</reference>
<proteinExistence type="predicted"/>
<dbReference type="EMBL" id="JBHSPR010000020">
    <property type="protein sequence ID" value="MFC6019418.1"/>
    <property type="molecule type" value="Genomic_DNA"/>
</dbReference>
<keyword evidence="2" id="KW-1185">Reference proteome</keyword>
<name>A0ABW1KGG0_9ACTN</name>
<sequence>MSRCDPAALAPTARRFVSRLARGGRLTGVGWADEPTRSRMVVGWP</sequence>
<protein>
    <submittedName>
        <fullName evidence="1">Uncharacterized protein</fullName>
    </submittedName>
</protein>
<dbReference type="Proteomes" id="UP001596203">
    <property type="component" value="Unassembled WGS sequence"/>
</dbReference>
<accession>A0ABW1KGG0</accession>
<dbReference type="RefSeq" id="WP_377425355.1">
    <property type="nucleotide sequence ID" value="NZ_JBHSPR010000020.1"/>
</dbReference>
<evidence type="ECO:0000313" key="2">
    <source>
        <dbReference type="Proteomes" id="UP001596203"/>
    </source>
</evidence>
<organism evidence="1 2">
    <name type="scientific">Plantactinospora solaniradicis</name>
    <dbReference type="NCBI Taxonomy" id="1723736"/>
    <lineage>
        <taxon>Bacteria</taxon>
        <taxon>Bacillati</taxon>
        <taxon>Actinomycetota</taxon>
        <taxon>Actinomycetes</taxon>
        <taxon>Micromonosporales</taxon>
        <taxon>Micromonosporaceae</taxon>
        <taxon>Plantactinospora</taxon>
    </lineage>
</organism>